<reference evidence="1 2" key="1">
    <citation type="submission" date="2020-03" db="EMBL/GenBank/DDBJ databases">
        <title>Genomic Encyclopedia of Type Strains, Phase IV (KMG-IV): sequencing the most valuable type-strain genomes for metagenomic binning, comparative biology and taxonomic classification.</title>
        <authorList>
            <person name="Goeker M."/>
        </authorList>
    </citation>
    <scope>NUCLEOTIDE SEQUENCE [LARGE SCALE GENOMIC DNA]</scope>
    <source>
        <strain evidence="1 2">DSM 24233</strain>
    </source>
</reference>
<protein>
    <submittedName>
        <fullName evidence="1">Fe-S cluster assembly iron-binding protein IscA</fullName>
    </submittedName>
</protein>
<dbReference type="SUPFAM" id="SSF89360">
    <property type="entry name" value="HesB-like domain"/>
    <property type="match status" value="1"/>
</dbReference>
<dbReference type="AlphaFoldDB" id="A0A846QPC4"/>
<evidence type="ECO:0000313" key="2">
    <source>
        <dbReference type="Proteomes" id="UP000580856"/>
    </source>
</evidence>
<dbReference type="InterPro" id="IPR035903">
    <property type="entry name" value="HesB-like_dom_sf"/>
</dbReference>
<accession>A0A846QPC4</accession>
<name>A0A846QPC4_9BACT</name>
<dbReference type="RefSeq" id="WP_167939688.1">
    <property type="nucleotide sequence ID" value="NZ_JAATJA010000001.1"/>
</dbReference>
<gene>
    <name evidence="1" type="ORF">GGQ74_000199</name>
</gene>
<dbReference type="NCBIfam" id="NF038090">
    <property type="entry name" value="IscA_HesB_Se"/>
    <property type="match status" value="1"/>
</dbReference>
<comment type="caution">
    <text evidence="1">The sequence shown here is derived from an EMBL/GenBank/DDBJ whole genome shotgun (WGS) entry which is preliminary data.</text>
</comment>
<dbReference type="Gene3D" id="2.60.300.12">
    <property type="entry name" value="HesB-like domain"/>
    <property type="match status" value="1"/>
</dbReference>
<organism evidence="1 2">
    <name type="scientific">Desulfobaculum xiamenense</name>
    <dbReference type="NCBI Taxonomy" id="995050"/>
    <lineage>
        <taxon>Bacteria</taxon>
        <taxon>Pseudomonadati</taxon>
        <taxon>Thermodesulfobacteriota</taxon>
        <taxon>Desulfovibrionia</taxon>
        <taxon>Desulfovibrionales</taxon>
        <taxon>Desulfovibrionaceae</taxon>
        <taxon>Desulfobaculum</taxon>
    </lineage>
</organism>
<dbReference type="Proteomes" id="UP000580856">
    <property type="component" value="Unassembled WGS sequence"/>
</dbReference>
<keyword evidence="2" id="KW-1185">Reference proteome</keyword>
<dbReference type="EMBL" id="JAATJA010000001">
    <property type="protein sequence ID" value="NJB66559.1"/>
    <property type="molecule type" value="Genomic_DNA"/>
</dbReference>
<evidence type="ECO:0000313" key="1">
    <source>
        <dbReference type="EMBL" id="NJB66559.1"/>
    </source>
</evidence>
<sequence>MIEITDAARKELVAFFADKEASPVRVYLAPGGCSGPRLSLALDTPGDGDETFDLGDNLTFVIDRALLDKAQPISIDLSYHGFTLESALELGGHGGSCGSGSCGGCGSSSSCCGH</sequence>
<proteinExistence type="predicted"/>